<feature type="region of interest" description="Disordered" evidence="1">
    <location>
        <begin position="62"/>
        <end position="144"/>
    </location>
</feature>
<organism evidence="3 4">
    <name type="scientific">Priapulus caudatus</name>
    <name type="common">Priapulid worm</name>
    <dbReference type="NCBI Taxonomy" id="37621"/>
    <lineage>
        <taxon>Eukaryota</taxon>
        <taxon>Metazoa</taxon>
        <taxon>Ecdysozoa</taxon>
        <taxon>Scalidophora</taxon>
        <taxon>Priapulida</taxon>
        <taxon>Priapulimorpha</taxon>
        <taxon>Priapulimorphida</taxon>
        <taxon>Priapulidae</taxon>
        <taxon>Priapulus</taxon>
    </lineage>
</organism>
<feature type="region of interest" description="Disordered" evidence="1">
    <location>
        <begin position="225"/>
        <end position="264"/>
    </location>
</feature>
<protein>
    <submittedName>
        <fullName evidence="4">Uncharacterized protein LOC106806988</fullName>
    </submittedName>
</protein>
<feature type="compositionally biased region" description="Basic and acidic residues" evidence="1">
    <location>
        <begin position="104"/>
        <end position="114"/>
    </location>
</feature>
<dbReference type="PANTHER" id="PTHR13440:SF7">
    <property type="entry name" value="BLOC-1 RELATED COMPLEX SUBUNIT 6"/>
    <property type="match status" value="1"/>
</dbReference>
<keyword evidence="3" id="KW-1185">Reference proteome</keyword>
<proteinExistence type="predicted"/>
<evidence type="ECO:0000313" key="4">
    <source>
        <dbReference type="RefSeq" id="XP_014664670.1"/>
    </source>
</evidence>
<dbReference type="InterPro" id="IPR019314">
    <property type="entry name" value="BORCS6"/>
</dbReference>
<feature type="compositionally biased region" description="Polar residues" evidence="1">
    <location>
        <begin position="120"/>
        <end position="139"/>
    </location>
</feature>
<evidence type="ECO:0000313" key="3">
    <source>
        <dbReference type="Proteomes" id="UP000695022"/>
    </source>
</evidence>
<name>A0ABM1DXJ9_PRICU</name>
<reference evidence="4" key="1">
    <citation type="submission" date="2025-08" db="UniProtKB">
        <authorList>
            <consortium name="RefSeq"/>
        </authorList>
    </citation>
    <scope>IDENTIFICATION</scope>
</reference>
<accession>A0ABM1DXJ9</accession>
<dbReference type="RefSeq" id="XP_014664670.1">
    <property type="nucleotide sequence ID" value="XM_014809184.1"/>
</dbReference>
<evidence type="ECO:0000259" key="2">
    <source>
        <dbReference type="Pfam" id="PF10157"/>
    </source>
</evidence>
<evidence type="ECO:0000256" key="1">
    <source>
        <dbReference type="SAM" id="MobiDB-lite"/>
    </source>
</evidence>
<dbReference type="Proteomes" id="UP000695022">
    <property type="component" value="Unplaced"/>
</dbReference>
<dbReference type="Pfam" id="PF10157">
    <property type="entry name" value="BORCS6"/>
    <property type="match status" value="1"/>
</dbReference>
<feature type="compositionally biased region" description="Basic and acidic residues" evidence="1">
    <location>
        <begin position="83"/>
        <end position="94"/>
    </location>
</feature>
<feature type="domain" description="BLOC-1-related complex subunit 6 C-terminal helix" evidence="2">
    <location>
        <begin position="347"/>
        <end position="446"/>
    </location>
</feature>
<dbReference type="PANTHER" id="PTHR13440">
    <property type="entry name" value="BLOC-1 RELATED COMPLEX SUBUNIT 6"/>
    <property type="match status" value="1"/>
</dbReference>
<gene>
    <name evidence="4" type="primary">LOC106806988</name>
</gene>
<dbReference type="GeneID" id="106806988"/>
<dbReference type="InterPro" id="IPR046465">
    <property type="entry name" value="BORCS6_C"/>
</dbReference>
<sequence>MENHCHCHSEITNVAKNTLEELSDTSLVKNTEPDDKTTDTARISRCLEKHDIEKDMSTIPVSEQAHHGGQTHDVPASANTDSARPDDDGNRTLAHDLGNSASKLDTEQQCHHSCEGSAEQAETAQTSVSNTEAESTQVDSESKLEASSDYKHGAMFDSLHGFDEITDEDNDTDSQDSVFITHNPAFISSVTSWTSEFQDDVMAQSQQQMTDSTASLGSAAGPTTTLIEPQTGAKPKIVSGSPKHGASKRGAVSPKLRRAAKRPETLSLPRPVVMLDKKAGKGEGKRDDQSPLDGMIEKEGDLISFIANDLEEKIKMSSPLLKQEEISFAQPPSSSSSTRSEMNAGIPIIDPQAVVDLELQAHRVADSLHFMMENLSAKLHSMSALTVACMQTYRDSVSSTCDNFDATIKAMYTLMARCEELGKTMGPVYDLRNQIKEIRRLLDLFESKVAEDPLLK</sequence>